<dbReference type="InterPro" id="IPR046342">
    <property type="entry name" value="CBS_dom_sf"/>
</dbReference>
<dbReference type="Gene3D" id="3.90.1640.10">
    <property type="entry name" value="inorganic pyrophosphatase (n-terminal core)"/>
    <property type="match status" value="2"/>
</dbReference>
<dbReference type="InterPro" id="IPR038222">
    <property type="entry name" value="DHHA2_dom_sf"/>
</dbReference>
<evidence type="ECO:0000256" key="6">
    <source>
        <dbReference type="ARBA" id="ARBA00032535"/>
    </source>
</evidence>
<dbReference type="InterPro" id="IPR001667">
    <property type="entry name" value="DDH_dom"/>
</dbReference>
<dbReference type="Proteomes" id="UP000604730">
    <property type="component" value="Unassembled WGS sequence"/>
</dbReference>
<dbReference type="Pfam" id="PF01368">
    <property type="entry name" value="DHH"/>
    <property type="match status" value="1"/>
</dbReference>
<dbReference type="SMART" id="SM00116">
    <property type="entry name" value="CBS"/>
    <property type="match status" value="2"/>
</dbReference>
<dbReference type="PANTHER" id="PTHR12112:SF22">
    <property type="entry name" value="MANGANESE-DEPENDENT INORGANIC PYROPHOSPHATASE-RELATED"/>
    <property type="match status" value="1"/>
</dbReference>
<evidence type="ECO:0000256" key="4">
    <source>
        <dbReference type="ARBA" id="ARBA00022801"/>
    </source>
</evidence>
<comment type="catalytic activity">
    <reaction evidence="7">
        <text>diphosphate + H2O = 2 phosphate + H(+)</text>
        <dbReference type="Rhea" id="RHEA:24576"/>
        <dbReference type="ChEBI" id="CHEBI:15377"/>
        <dbReference type="ChEBI" id="CHEBI:15378"/>
        <dbReference type="ChEBI" id="CHEBI:33019"/>
        <dbReference type="ChEBI" id="CHEBI:43474"/>
        <dbReference type="EC" id="3.6.1.1"/>
    </reaction>
</comment>
<evidence type="ECO:0000256" key="2">
    <source>
        <dbReference type="ARBA" id="ARBA00012146"/>
    </source>
</evidence>
<comment type="caution">
    <text evidence="10">The sequence shown here is derived from an EMBL/GenBank/DDBJ whole genome shotgun (WGS) entry which is preliminary data.</text>
</comment>
<dbReference type="NCBIfam" id="NF011442">
    <property type="entry name" value="PRK14869.1-4"/>
    <property type="match status" value="1"/>
</dbReference>
<comment type="cofactor">
    <cofactor evidence="1">
        <name>Mn(2+)</name>
        <dbReference type="ChEBI" id="CHEBI:29035"/>
    </cofactor>
</comment>
<name>A0ABS1IX53_9FIRM</name>
<keyword evidence="4 10" id="KW-0378">Hydrolase</keyword>
<dbReference type="PROSITE" id="PS51371">
    <property type="entry name" value="CBS"/>
    <property type="match status" value="2"/>
</dbReference>
<keyword evidence="3" id="KW-0479">Metal-binding</keyword>
<dbReference type="InterPro" id="IPR010766">
    <property type="entry name" value="DRTGG"/>
</dbReference>
<dbReference type="Pfam" id="PF07085">
    <property type="entry name" value="DRTGG"/>
    <property type="match status" value="1"/>
</dbReference>
<keyword evidence="11" id="KW-1185">Reference proteome</keyword>
<dbReference type="Pfam" id="PF02833">
    <property type="entry name" value="DHHA2"/>
    <property type="match status" value="1"/>
</dbReference>
<dbReference type="EMBL" id="JAEPRJ010000001">
    <property type="protein sequence ID" value="MBK5896480.1"/>
    <property type="molecule type" value="Genomic_DNA"/>
</dbReference>
<evidence type="ECO:0000313" key="11">
    <source>
        <dbReference type="Proteomes" id="UP000604730"/>
    </source>
</evidence>
<accession>A0ABS1IX53</accession>
<dbReference type="RefSeq" id="WP_208428047.1">
    <property type="nucleotide sequence ID" value="NZ_JAEPRJ010000001.1"/>
</dbReference>
<evidence type="ECO:0000256" key="5">
    <source>
        <dbReference type="ARBA" id="ARBA00023211"/>
    </source>
</evidence>
<protein>
    <recommendedName>
        <fullName evidence="2">inorganic diphosphatase</fullName>
        <ecNumber evidence="2">3.6.1.1</ecNumber>
    </recommendedName>
    <alternativeName>
        <fullName evidence="6">Pyrophosphate phospho-hydrolase</fullName>
    </alternativeName>
</protein>
<feature type="domain" description="CBS" evidence="9">
    <location>
        <begin position="76"/>
        <end position="133"/>
    </location>
</feature>
<organism evidence="10 11">
    <name type="scientific">Catonella massiliensis</name>
    <dbReference type="NCBI Taxonomy" id="2799636"/>
    <lineage>
        <taxon>Bacteria</taxon>
        <taxon>Bacillati</taxon>
        <taxon>Bacillota</taxon>
        <taxon>Clostridia</taxon>
        <taxon>Lachnospirales</taxon>
        <taxon>Lachnospiraceae</taxon>
        <taxon>Catonella</taxon>
    </lineage>
</organism>
<sequence length="549" mass="60731">MKEEKIVYVIGHKNPDTDSICSAISYAELKNLTSRGIKYVPKRAGQINEETEYVLKRIGIEPPGYMPDAGTQVKDMEIHKTPFADSSLTINEAWELMKEARAASLPITDSEGRLEGIIAIGDIAKYFMGNADETILAKARTQYKRMADTLNGRLALGNEHGYFIKGRVIIGTDDPKLLASNMAADDLVVLGNRKDTQLAAIKADASCIVISGGHTADEDVIAAAKKKSCVIIESPMDTYTIATFISHSIPVRYLMKCEGIVTFHSNDFTDAIKETMGKYRYRDFPVIDADGRCLGTISRRNLINVRKKQLILVDHNERTQTVDNIEETEILEIIDHHRIGSLETMGPVMFRNQPVGCTATIIYQMYNERGVEIPKKIAGLLLAAILSDTLMFRSPTCTKFDQEAVTVLAGIAGINIEDFANDMFMAGSNLSEKAPEEIFYQDFKKFMAGETSFGVGQINSMDSKSLANAEEKIRPILQSECGKNGMSMVFFMLTNIVEESTKLLCFGDGSERIVEKAFDVKVYKDAATLKGIVSRKKQLIPAIMGVFNA</sequence>
<proteinExistence type="predicted"/>
<evidence type="ECO:0000256" key="7">
    <source>
        <dbReference type="ARBA" id="ARBA00047820"/>
    </source>
</evidence>
<dbReference type="GO" id="GO:0004427">
    <property type="term" value="F:inorganic diphosphate phosphatase activity"/>
    <property type="evidence" value="ECO:0007669"/>
    <property type="project" value="UniProtKB-EC"/>
</dbReference>
<evidence type="ECO:0000256" key="3">
    <source>
        <dbReference type="ARBA" id="ARBA00022723"/>
    </source>
</evidence>
<gene>
    <name evidence="10" type="ORF">JJN12_01590</name>
</gene>
<reference evidence="10 11" key="1">
    <citation type="submission" date="2021-01" db="EMBL/GenBank/DDBJ databases">
        <title>Isolation and description of Catonella massiliensis sp. nov., a novel Catonella species, isolated from a stable periodontitis subject.</title>
        <authorList>
            <person name="Antezack A."/>
            <person name="Boxberger M."/>
            <person name="La Scola B."/>
            <person name="Monnet-Corti V."/>
        </authorList>
    </citation>
    <scope>NUCLEOTIDE SEQUENCE [LARGE SCALE GENOMIC DNA]</scope>
    <source>
        <strain evidence="10 11">Marseille-Q4567</strain>
    </source>
</reference>
<dbReference type="SUPFAM" id="SSF75138">
    <property type="entry name" value="HprK N-terminal domain-like"/>
    <property type="match status" value="1"/>
</dbReference>
<dbReference type="Gene3D" id="3.40.1390.20">
    <property type="entry name" value="HprK N-terminal domain-like"/>
    <property type="match status" value="1"/>
</dbReference>
<dbReference type="InterPro" id="IPR000644">
    <property type="entry name" value="CBS_dom"/>
</dbReference>
<dbReference type="InterPro" id="IPR004097">
    <property type="entry name" value="DHHA2"/>
</dbReference>
<dbReference type="NCBIfam" id="NF011443">
    <property type="entry name" value="PRK14869.1-5"/>
    <property type="match status" value="1"/>
</dbReference>
<dbReference type="EC" id="3.6.1.1" evidence="2"/>
<keyword evidence="5" id="KW-0464">Manganese</keyword>
<dbReference type="InterPro" id="IPR038763">
    <property type="entry name" value="DHH_sf"/>
</dbReference>
<dbReference type="Pfam" id="PF00571">
    <property type="entry name" value="CBS"/>
    <property type="match status" value="2"/>
</dbReference>
<keyword evidence="8" id="KW-0129">CBS domain</keyword>
<dbReference type="InterPro" id="IPR028979">
    <property type="entry name" value="Ser_kin/Pase_Hpr-like_N_sf"/>
</dbReference>
<evidence type="ECO:0000313" key="10">
    <source>
        <dbReference type="EMBL" id="MBK5896480.1"/>
    </source>
</evidence>
<dbReference type="SUPFAM" id="SSF54631">
    <property type="entry name" value="CBS-domain pair"/>
    <property type="match status" value="1"/>
</dbReference>
<evidence type="ECO:0000256" key="8">
    <source>
        <dbReference type="PROSITE-ProRule" id="PRU00703"/>
    </source>
</evidence>
<dbReference type="SUPFAM" id="SSF64182">
    <property type="entry name" value="DHH phosphoesterases"/>
    <property type="match status" value="1"/>
</dbReference>
<feature type="domain" description="CBS" evidence="9">
    <location>
        <begin position="255"/>
        <end position="312"/>
    </location>
</feature>
<dbReference type="NCBIfam" id="NF003877">
    <property type="entry name" value="PRK05427.1"/>
    <property type="match status" value="1"/>
</dbReference>
<dbReference type="Gene3D" id="3.10.310.20">
    <property type="entry name" value="DHHA2 domain"/>
    <property type="match status" value="1"/>
</dbReference>
<dbReference type="SMART" id="SM01131">
    <property type="entry name" value="DHHA2"/>
    <property type="match status" value="1"/>
</dbReference>
<dbReference type="PANTHER" id="PTHR12112">
    <property type="entry name" value="BNIP - RELATED"/>
    <property type="match status" value="1"/>
</dbReference>
<evidence type="ECO:0000259" key="9">
    <source>
        <dbReference type="PROSITE" id="PS51371"/>
    </source>
</evidence>
<evidence type="ECO:0000256" key="1">
    <source>
        <dbReference type="ARBA" id="ARBA00001936"/>
    </source>
</evidence>